<dbReference type="CDD" id="cd00078">
    <property type="entry name" value="HECTc"/>
    <property type="match status" value="1"/>
</dbReference>
<dbReference type="InterPro" id="IPR035983">
    <property type="entry name" value="Hect_E3_ubiquitin_ligase"/>
</dbReference>
<dbReference type="FunFam" id="3.30.2410.10:FF:000002">
    <property type="entry name" value="E3 ubiquitin-protein ligase HECW2"/>
    <property type="match status" value="1"/>
</dbReference>
<dbReference type="InterPro" id="IPR000569">
    <property type="entry name" value="HECT_dom"/>
</dbReference>
<dbReference type="InParanoid" id="T1ED63"/>
<dbReference type="FunFam" id="3.90.1750.10:FF:000079">
    <property type="entry name" value="E3 ubiquitin-protein ligase"/>
    <property type="match status" value="1"/>
</dbReference>
<dbReference type="Pfam" id="PF00632">
    <property type="entry name" value="HECT"/>
    <property type="match status" value="1"/>
</dbReference>
<comment type="catalytic activity">
    <reaction evidence="1">
        <text>S-ubiquitinyl-[E2 ubiquitin-conjugating enzyme]-L-cysteine + [acceptor protein]-L-lysine = [E2 ubiquitin-conjugating enzyme]-L-cysteine + N(6)-ubiquitinyl-[acceptor protein]-L-lysine.</text>
        <dbReference type="EC" id="2.3.2.26"/>
    </reaction>
</comment>
<dbReference type="FunFam" id="3.30.2160.10:FF:000001">
    <property type="entry name" value="E3 ubiquitin-protein ligase NEDD4-like"/>
    <property type="match status" value="1"/>
</dbReference>
<dbReference type="CTD" id="20194515"/>
<organism evidence="10 11">
    <name type="scientific">Helobdella robusta</name>
    <name type="common">Californian leech</name>
    <dbReference type="NCBI Taxonomy" id="6412"/>
    <lineage>
        <taxon>Eukaryota</taxon>
        <taxon>Metazoa</taxon>
        <taxon>Spiralia</taxon>
        <taxon>Lophotrochozoa</taxon>
        <taxon>Annelida</taxon>
        <taxon>Clitellata</taxon>
        <taxon>Hirudinea</taxon>
        <taxon>Rhynchobdellida</taxon>
        <taxon>Glossiphoniidae</taxon>
        <taxon>Helobdella</taxon>
    </lineage>
</organism>
<dbReference type="GeneID" id="20194515"/>
<dbReference type="HOGENOM" id="CLU_002173_9_0_1"/>
<evidence type="ECO:0000256" key="5">
    <source>
        <dbReference type="ARBA" id="ARBA00022737"/>
    </source>
</evidence>
<keyword evidence="5" id="KW-0677">Repeat</keyword>
<keyword evidence="4" id="KW-0808">Transferase</keyword>
<dbReference type="Proteomes" id="UP000015101">
    <property type="component" value="Unassembled WGS sequence"/>
</dbReference>
<dbReference type="OrthoDB" id="423283at2759"/>
<dbReference type="Gene3D" id="3.30.2160.10">
    <property type="entry name" value="Hect, E3 ligase catalytic domain"/>
    <property type="match status" value="1"/>
</dbReference>
<evidence type="ECO:0000256" key="4">
    <source>
        <dbReference type="ARBA" id="ARBA00022679"/>
    </source>
</evidence>
<evidence type="ECO:0000313" key="10">
    <source>
        <dbReference type="EnsemblMetazoa" id="HelroP101673"/>
    </source>
</evidence>
<dbReference type="EnsemblMetazoa" id="HelroT101673">
    <property type="protein sequence ID" value="HelroP101673"/>
    <property type="gene ID" value="HelroG101673"/>
</dbReference>
<dbReference type="EMBL" id="AMQM01005887">
    <property type="status" value="NOT_ANNOTATED_CDS"/>
    <property type="molecule type" value="Genomic_DNA"/>
</dbReference>
<evidence type="ECO:0000313" key="9">
    <source>
        <dbReference type="EMBL" id="ESN98476.1"/>
    </source>
</evidence>
<dbReference type="EC" id="2.3.2.26" evidence="3"/>
<dbReference type="GO" id="GO:0005737">
    <property type="term" value="C:cytoplasm"/>
    <property type="evidence" value="ECO:0007669"/>
    <property type="project" value="UniProtKB-ARBA"/>
</dbReference>
<dbReference type="STRING" id="6412.T1ED63"/>
<protein>
    <recommendedName>
        <fullName evidence="3">HECT-type E3 ubiquitin transferase</fullName>
        <ecNumber evidence="3">2.3.2.26</ecNumber>
    </recommendedName>
</protein>
<dbReference type="Gene3D" id="3.90.1750.10">
    <property type="entry name" value="Hect, E3 ligase catalytic domains"/>
    <property type="match status" value="1"/>
</dbReference>
<dbReference type="SMART" id="SM00119">
    <property type="entry name" value="HECTc"/>
    <property type="match status" value="1"/>
</dbReference>
<reference evidence="10" key="3">
    <citation type="submission" date="2015-06" db="UniProtKB">
        <authorList>
            <consortium name="EnsemblMetazoa"/>
        </authorList>
    </citation>
    <scope>IDENTIFICATION</scope>
</reference>
<proteinExistence type="predicted"/>
<dbReference type="SUPFAM" id="SSF56204">
    <property type="entry name" value="Hect, E3 ligase catalytic domain"/>
    <property type="match status" value="1"/>
</dbReference>
<gene>
    <name evidence="10" type="primary">20194515</name>
    <name evidence="9" type="ORF">HELRODRAFT_101673</name>
</gene>
<dbReference type="PROSITE" id="PS50237">
    <property type="entry name" value="HECT"/>
    <property type="match status" value="1"/>
</dbReference>
<dbReference type="GO" id="GO:0061630">
    <property type="term" value="F:ubiquitin protein ligase activity"/>
    <property type="evidence" value="ECO:0007669"/>
    <property type="project" value="UniProtKB-EC"/>
</dbReference>
<evidence type="ECO:0000256" key="7">
    <source>
        <dbReference type="PROSITE-ProRule" id="PRU00104"/>
    </source>
</evidence>
<evidence type="ECO:0000313" key="11">
    <source>
        <dbReference type="Proteomes" id="UP000015101"/>
    </source>
</evidence>
<dbReference type="RefSeq" id="XP_009023430.1">
    <property type="nucleotide sequence ID" value="XM_009025182.1"/>
</dbReference>
<dbReference type="eggNOG" id="KOG0940">
    <property type="taxonomic scope" value="Eukaryota"/>
</dbReference>
<keyword evidence="11" id="KW-1185">Reference proteome</keyword>
<dbReference type="OMA" id="MQMGRHQ"/>
<dbReference type="EMBL" id="KB097144">
    <property type="protein sequence ID" value="ESN98476.1"/>
    <property type="molecule type" value="Genomic_DNA"/>
</dbReference>
<keyword evidence="6 7" id="KW-0833">Ubl conjugation pathway</keyword>
<evidence type="ECO:0000256" key="6">
    <source>
        <dbReference type="ARBA" id="ARBA00022786"/>
    </source>
</evidence>
<dbReference type="PANTHER" id="PTHR11254">
    <property type="entry name" value="HECT DOMAIN UBIQUITIN-PROTEIN LIGASE"/>
    <property type="match status" value="1"/>
</dbReference>
<dbReference type="AlphaFoldDB" id="T1ED63"/>
<comment type="pathway">
    <text evidence="2">Protein modification; protein ubiquitination.</text>
</comment>
<sequence length="427" mass="49669">MMLSVFEEEIMSYVPDSSENNENYDNNNPAIPFGSSPAVAHHRNASRKRNLEVKLAEFYNKLEAKGYSKGPVKYRLIVRRDHILEDAFVKVMSLTKKELIKSKLAIAFKGEDGLDYGGPSREFFFLLSRELFNPYYGLFAYSANDTYTVQVSPSSNQIENNLQWFRFAGRMIALALVHQYLLDVFFTRVFYKQLLHIKPHLNDLESLDMEFYRSLTWIQDEAKQDDLEAMALTFSIRVIERDLKQNGRHIRVTERNKKEYIERMVDWRIKRGTQKQMKVLVQGFNEILDPRLVSKFDANELELVIAGSVDIDIEDWHDNTVYRSGYSESHQVIMWFWKVVSNYNNDQRLRLLQFVTGTSSIPVEGFAALRGSTGPKKFCIEKWGKVTDLPRAHTCFNRLDLPPYTSFEILLEKLSIAVQETATFGIE</sequence>
<name>T1ED63_HELRO</name>
<dbReference type="PANTHER" id="PTHR11254:SF320">
    <property type="entry name" value="HECT-TYPE E3 UBIQUITIN TRANSFERASE"/>
    <property type="match status" value="1"/>
</dbReference>
<evidence type="ECO:0000259" key="8">
    <source>
        <dbReference type="PROSITE" id="PS50237"/>
    </source>
</evidence>
<reference evidence="11" key="1">
    <citation type="submission" date="2012-12" db="EMBL/GenBank/DDBJ databases">
        <authorList>
            <person name="Hellsten U."/>
            <person name="Grimwood J."/>
            <person name="Chapman J.A."/>
            <person name="Shapiro H."/>
            <person name="Aerts A."/>
            <person name="Otillar R.P."/>
            <person name="Terry A.Y."/>
            <person name="Boore J.L."/>
            <person name="Simakov O."/>
            <person name="Marletaz F."/>
            <person name="Cho S.-J."/>
            <person name="Edsinger-Gonzales E."/>
            <person name="Havlak P."/>
            <person name="Kuo D.-H."/>
            <person name="Larsson T."/>
            <person name="Lv J."/>
            <person name="Arendt D."/>
            <person name="Savage R."/>
            <person name="Osoegawa K."/>
            <person name="de Jong P."/>
            <person name="Lindberg D.R."/>
            <person name="Seaver E.C."/>
            <person name="Weisblat D.A."/>
            <person name="Putnam N.H."/>
            <person name="Grigoriev I.V."/>
            <person name="Rokhsar D.S."/>
        </authorList>
    </citation>
    <scope>NUCLEOTIDE SEQUENCE</scope>
</reference>
<dbReference type="Gene3D" id="3.30.2410.10">
    <property type="entry name" value="Hect, E3 ligase catalytic domain"/>
    <property type="match status" value="1"/>
</dbReference>
<dbReference type="KEGG" id="hro:HELRODRAFT_101673"/>
<evidence type="ECO:0000256" key="3">
    <source>
        <dbReference type="ARBA" id="ARBA00012485"/>
    </source>
</evidence>
<feature type="domain" description="HECT" evidence="8">
    <location>
        <begin position="96"/>
        <end position="427"/>
    </location>
</feature>
<evidence type="ECO:0000256" key="1">
    <source>
        <dbReference type="ARBA" id="ARBA00000885"/>
    </source>
</evidence>
<accession>T1ED63</accession>
<evidence type="ECO:0000256" key="2">
    <source>
        <dbReference type="ARBA" id="ARBA00004906"/>
    </source>
</evidence>
<dbReference type="InterPro" id="IPR050409">
    <property type="entry name" value="E3_ubiq-protein_ligase"/>
</dbReference>
<feature type="active site" description="Glycyl thioester intermediate" evidence="7">
    <location>
        <position position="395"/>
    </location>
</feature>
<reference evidence="9 11" key="2">
    <citation type="journal article" date="2013" name="Nature">
        <title>Insights into bilaterian evolution from three spiralian genomes.</title>
        <authorList>
            <person name="Simakov O."/>
            <person name="Marletaz F."/>
            <person name="Cho S.J."/>
            <person name="Edsinger-Gonzales E."/>
            <person name="Havlak P."/>
            <person name="Hellsten U."/>
            <person name="Kuo D.H."/>
            <person name="Larsson T."/>
            <person name="Lv J."/>
            <person name="Arendt D."/>
            <person name="Savage R."/>
            <person name="Osoegawa K."/>
            <person name="de Jong P."/>
            <person name="Grimwood J."/>
            <person name="Chapman J.A."/>
            <person name="Shapiro H."/>
            <person name="Aerts A."/>
            <person name="Otillar R.P."/>
            <person name="Terry A.Y."/>
            <person name="Boore J.L."/>
            <person name="Grigoriev I.V."/>
            <person name="Lindberg D.R."/>
            <person name="Seaver E.C."/>
            <person name="Weisblat D.A."/>
            <person name="Putnam N.H."/>
            <person name="Rokhsar D.S."/>
        </authorList>
    </citation>
    <scope>NUCLEOTIDE SEQUENCE</scope>
</reference>